<organism evidence="2 3">
    <name type="scientific">Pseudomonas promysalinigenes</name>
    <dbReference type="NCBI Taxonomy" id="485898"/>
    <lineage>
        <taxon>Bacteria</taxon>
        <taxon>Pseudomonadati</taxon>
        <taxon>Pseudomonadota</taxon>
        <taxon>Gammaproteobacteria</taxon>
        <taxon>Pseudomonadales</taxon>
        <taxon>Pseudomonadaceae</taxon>
        <taxon>Pseudomonas</taxon>
    </lineage>
</organism>
<sequence>MLPLQRIEFLHSQVLALLATMPVASVPLPSRQQLHGELAAFWAATDGQGRSRSTRLADIRRAMMHAEADLRVADQTLSVELASTLSVFLDLPFAWQRHHQPLAGRAQAYRPVLARSRPAWRAALPGLFVIATGQPEGQDLQPQQATGPVLLWGLAQGLESYPSLQALHQELCERLDDPLQGGPLLHLLVEPSQIENARQADRLRYEWYADDPLQAQVEQLLASQRLRLNQAWPALQDASPEQAAQTLSEALAVQTQAGSKALLDTRYAALLEKNLPNWLSSATPQALAHIMQGMQELVAIGEQVAAPGILTLRQFQHHDTLRHWASQRVQERLRNDLGLLAQPSSIYVHVTHTRQTGPWLNPLQPSAHVTWRGFERVGGELIEAYRTSYTLDELAVRNVAWFDFDYWLTARVTTTGSTPLPAELNPGYIKALVRQLNVGDGYASYLRTQLLDTPLGRWRLLAHSKVNRARMRAEVAKARYAGHLSSDWSERHYRWVQQVLAQPHNALRPKVDGHKVVARQVLLKGHTAQGLLLLASESANDSSFVLYTPSAPDRRAWRSFASPRALLRMLRSKPRLRDYMAQRLPLLPAAQVQTLLVKGQLSKALSTPAIEDDLFYACYMAEVRAALATADAHSHSTGEVDIEQALKLGWTMLDLISMFLPSRVMIPLALGRMALEIWNGVQAYHEDDLNAVLSQAYNALSHLNDAGTSLASTGLMRRVLRGMPKQPPLPLPLRFSVTPATTNLRYHIEGLYGEQVYEKESAIEGLSEYFIQDAQGRYYRVTFDGRRWGAIDPARPDAYLTQPVKRLANGEWVIDSPLLWYDGLPDLTRLLGDCRLQQPLNGVATGEANGLFSTQEQLYLQTTAGQLPLRRHLLPNLYHLPIPGAENAGVTPWAVLRWQDSQWRIRVRQAGRSSDWLALPEAYSASLGSSRSSR</sequence>
<reference evidence="2" key="1">
    <citation type="submission" date="2022-09" db="EMBL/GenBank/DDBJ databases">
        <title>Complete genome sequence of Pseudomonas promysalinigenes strain RL-WG26, a newly isolated PGPR with the potential for plant salinity stress alleviation.</title>
        <authorList>
            <person name="Ren L."/>
            <person name="Wang G."/>
            <person name="Hu H."/>
        </authorList>
    </citation>
    <scope>NUCLEOTIDE SEQUENCE</scope>
    <source>
        <strain evidence="2">RL-WG26</strain>
    </source>
</reference>
<evidence type="ECO:0000259" key="1">
    <source>
        <dbReference type="Pfam" id="PF20178"/>
    </source>
</evidence>
<evidence type="ECO:0000313" key="3">
    <source>
        <dbReference type="Proteomes" id="UP001064504"/>
    </source>
</evidence>
<gene>
    <name evidence="2" type="ORF">N5C08_02020</name>
</gene>
<protein>
    <recommendedName>
        <fullName evidence="1">Dermonecrotic toxin N-terminal domain-containing protein</fullName>
    </recommendedName>
</protein>
<dbReference type="Pfam" id="PF20178">
    <property type="entry name" value="ToxA_N"/>
    <property type="match status" value="1"/>
</dbReference>
<evidence type="ECO:0000313" key="2">
    <source>
        <dbReference type="EMBL" id="UXH40356.1"/>
    </source>
</evidence>
<dbReference type="InterPro" id="IPR046673">
    <property type="entry name" value="ToxA_N"/>
</dbReference>
<dbReference type="EMBL" id="CP104557">
    <property type="protein sequence ID" value="UXH40356.1"/>
    <property type="molecule type" value="Genomic_DNA"/>
</dbReference>
<dbReference type="RefSeq" id="WP_261744594.1">
    <property type="nucleotide sequence ID" value="NZ_CP104557.1"/>
</dbReference>
<dbReference type="Proteomes" id="UP001064504">
    <property type="component" value="Chromosome"/>
</dbReference>
<keyword evidence="3" id="KW-1185">Reference proteome</keyword>
<feature type="domain" description="Dermonecrotic toxin N-terminal" evidence="1">
    <location>
        <begin position="316"/>
        <end position="586"/>
    </location>
</feature>
<proteinExistence type="predicted"/>
<name>A0ABY6AL03_9PSED</name>
<accession>A0ABY6AL03</accession>